<dbReference type="RefSeq" id="WP_346819414.1">
    <property type="nucleotide sequence ID" value="NZ_JBDKWZ010000001.1"/>
</dbReference>
<proteinExistence type="predicted"/>
<evidence type="ECO:0000259" key="1">
    <source>
        <dbReference type="Pfam" id="PF18990"/>
    </source>
</evidence>
<dbReference type="Pfam" id="PF18990">
    <property type="entry name" value="DUF5723"/>
    <property type="match status" value="1"/>
</dbReference>
<sequence length="497" mass="55451">MMNKITLSSQPLWVRISALVKQLIIPYQVVFTSLYIFIFSQLCLQTATAQEEKTFYFMHSVPQSTSYNPAKKMDFEFAIALPIVSSLYVAGSQGATYKDVVKLDDNNDKIISISGLVNALQKNNLVRSSFSMDIFGVHFSDDKVNFNLSVKERGESYASIPKELLGVLLKGNGHADYLNQRIPIEPNMNLIHWREFGIGGAYTFSEKLTIGLNAKAVFGMGNIRPDLRFSLLTEDSDNYPVTLTSGGRVQSAGIFNVLDKKMTQDAYVLNNYKNPGFAIDFGMAYQLSKRVKLEASVLNLGKITWKTNLREYRLSHQDGSDQSYTFEGMDLAKLVTEDPESEAFEEVLDSLEQVVTFTNIEEDGKSPEAYTTTLPIRSHLSLQYEIARNFTTGLLISGVIHDQIFQPSLGLSLQKNFGSWITLSASYSASPHSFQNLGAGLVLNLGSLQVYAVSDQLISTALNYQKTHTITARAGVNFVFGHKQTLRKEEALLEDDF</sequence>
<dbReference type="Proteomes" id="UP001403385">
    <property type="component" value="Unassembled WGS sequence"/>
</dbReference>
<dbReference type="AlphaFoldDB" id="A0AAW9S2H9"/>
<organism evidence="2 3">
    <name type="scientific">Rapidithrix thailandica</name>
    <dbReference type="NCBI Taxonomy" id="413964"/>
    <lineage>
        <taxon>Bacteria</taxon>
        <taxon>Pseudomonadati</taxon>
        <taxon>Bacteroidota</taxon>
        <taxon>Cytophagia</taxon>
        <taxon>Cytophagales</taxon>
        <taxon>Flammeovirgaceae</taxon>
        <taxon>Rapidithrix</taxon>
    </lineage>
</organism>
<comment type="caution">
    <text evidence="2">The sequence shown here is derived from an EMBL/GenBank/DDBJ whole genome shotgun (WGS) entry which is preliminary data.</text>
</comment>
<keyword evidence="3" id="KW-1185">Reference proteome</keyword>
<evidence type="ECO:0000313" key="3">
    <source>
        <dbReference type="Proteomes" id="UP001403385"/>
    </source>
</evidence>
<dbReference type="Gene3D" id="2.40.160.60">
    <property type="entry name" value="Outer membrane protein transport protein (OMPP1/FadL/TodX)"/>
    <property type="match status" value="1"/>
</dbReference>
<feature type="domain" description="DUF5723" evidence="1">
    <location>
        <begin position="69"/>
        <end position="455"/>
    </location>
</feature>
<protein>
    <submittedName>
        <fullName evidence="2">DUF5723 family protein</fullName>
    </submittedName>
</protein>
<accession>A0AAW9S2H9</accession>
<name>A0AAW9S2H9_9BACT</name>
<dbReference type="EMBL" id="JBDKWZ010000001">
    <property type="protein sequence ID" value="MEN7546630.1"/>
    <property type="molecule type" value="Genomic_DNA"/>
</dbReference>
<evidence type="ECO:0000313" key="2">
    <source>
        <dbReference type="EMBL" id="MEN7546630.1"/>
    </source>
</evidence>
<reference evidence="2 3" key="1">
    <citation type="submission" date="2024-04" db="EMBL/GenBank/DDBJ databases">
        <title>Novel genus in family Flammeovirgaceae.</title>
        <authorList>
            <person name="Nguyen T.H."/>
            <person name="Vuong T.Q."/>
            <person name="Le H."/>
            <person name="Kim S.-G."/>
        </authorList>
    </citation>
    <scope>NUCLEOTIDE SEQUENCE [LARGE SCALE GENOMIC DNA]</scope>
    <source>
        <strain evidence="2 3">JCM 23209</strain>
    </source>
</reference>
<dbReference type="InterPro" id="IPR043781">
    <property type="entry name" value="DUF5723"/>
</dbReference>
<gene>
    <name evidence="2" type="ORF">AAG747_01845</name>
</gene>